<keyword evidence="4" id="KW-1185">Reference proteome</keyword>
<dbReference type="Gene3D" id="3.40.50.300">
    <property type="entry name" value="P-loop containing nucleotide triphosphate hydrolases"/>
    <property type="match status" value="1"/>
</dbReference>
<dbReference type="PANTHER" id="PTHR42698">
    <property type="entry name" value="GTPASE ERA"/>
    <property type="match status" value="1"/>
</dbReference>
<dbReference type="AlphaFoldDB" id="A0A171DPE8"/>
<reference evidence="4" key="2">
    <citation type="submission" date="2016-04" db="EMBL/GenBank/DDBJ databases">
        <title>Planomonospora sphaerica JCM9374 whole genome shotgun sequence.</title>
        <authorList>
            <person name="Suzuki T."/>
            <person name="Dohra H."/>
            <person name="Kodani S."/>
        </authorList>
    </citation>
    <scope>NUCLEOTIDE SEQUENCE [LARGE SCALE GENOMIC DNA]</scope>
    <source>
        <strain evidence="4">JCM 9374</strain>
    </source>
</reference>
<dbReference type="GO" id="GO:0005525">
    <property type="term" value="F:GTP binding"/>
    <property type="evidence" value="ECO:0007669"/>
    <property type="project" value="InterPro"/>
</dbReference>
<feature type="compositionally biased region" description="Acidic residues" evidence="1">
    <location>
        <begin position="152"/>
        <end position="171"/>
    </location>
</feature>
<evidence type="ECO:0000313" key="3">
    <source>
        <dbReference type="EMBL" id="GAT70925.1"/>
    </source>
</evidence>
<gene>
    <name evidence="3" type="ORF">PS9374_06614</name>
</gene>
<dbReference type="GO" id="GO:0000028">
    <property type="term" value="P:ribosomal small subunit assembly"/>
    <property type="evidence" value="ECO:0007669"/>
    <property type="project" value="TreeGrafter"/>
</dbReference>
<dbReference type="GO" id="GO:0043024">
    <property type="term" value="F:ribosomal small subunit binding"/>
    <property type="evidence" value="ECO:0007669"/>
    <property type="project" value="TreeGrafter"/>
</dbReference>
<protein>
    <submittedName>
        <fullName evidence="3">ATPase AAA</fullName>
    </submittedName>
</protein>
<dbReference type="InterPro" id="IPR027417">
    <property type="entry name" value="P-loop_NTPase"/>
</dbReference>
<proteinExistence type="predicted"/>
<sequence>MKSAADKPVHPAAEDGPRLGVAREEEPEGAFPGGAESPGEQTLTFQAIRADEEGVPAGAAEAEDAGDPPADPGADGGRTAGTPSAEGRPGDAASGGGRSADAGSRDEDSEGERSGDSGETDSSGADQAGPGDEDDPADPDGPGALDGSGDPGDLEGAADPDDFGGADGPDEDDAVVVVADLDGSGEEGDAAPEGRVQDKPLPDEVSEALTGALAALRDSVTDLAFGLDLPGVEEARKARAEILAQLDDYVIPRIHMSTAPALIVVAGSTGAGKSTLFNTLANANVSPTGVRRPTTGTPVLACHPDDHEWFAEGGLLGGLERREASEPGTGTDGLVLVTTERLPPGVALLDTPDIDSVVEAHHEIAHRMLDAADLWIFVTTAARYADAPAWRLLRLAKERGARLAIVLSRVPARSREVVTKHFVRMLTEYGLGQVDRFVINESKAADGMLPDHEVTELRLWLTELSVDDRRRAQAVQATLAGVLDSFRARVPALARQLEVQLALRAELRGDVDAAYGGAMAEIDEATRNGSLLRGEVLARWQDFIGSGDLMRTLHLRKPGRFAGKASHQGPERLSALKTALRNGLEAVVVSAAQRAAEETVARWLNRPGAGETLAAVPGLGEPSDDLPRRAGRAVAAWQDHLVGLIRTEGVTKRSVARLVSFDADSLAAILAIGMFGYGTAEVEVAGKSALPQRLLHALLGAESLRNISAKARSDLRTRIGTLFDDEVWRYVQALDGAGIPDESAATRLYQAMYNLEVAR</sequence>
<feature type="domain" description="G" evidence="2">
    <location>
        <begin position="263"/>
        <end position="383"/>
    </location>
</feature>
<comment type="caution">
    <text evidence="3">The sequence shown here is derived from an EMBL/GenBank/DDBJ whole genome shotgun (WGS) entry which is preliminary data.</text>
</comment>
<feature type="region of interest" description="Disordered" evidence="1">
    <location>
        <begin position="1"/>
        <end position="171"/>
    </location>
</feature>
<dbReference type="Proteomes" id="UP000077701">
    <property type="component" value="Unassembled WGS sequence"/>
</dbReference>
<evidence type="ECO:0000256" key="1">
    <source>
        <dbReference type="SAM" id="MobiDB-lite"/>
    </source>
</evidence>
<accession>A0A171DPE8</accession>
<dbReference type="PANTHER" id="PTHR42698:SF1">
    <property type="entry name" value="GTPASE ERA, MITOCHONDRIAL"/>
    <property type="match status" value="1"/>
</dbReference>
<feature type="compositionally biased region" description="Basic and acidic residues" evidence="1">
    <location>
        <begin position="103"/>
        <end position="116"/>
    </location>
</feature>
<dbReference type="Pfam" id="PF01926">
    <property type="entry name" value="MMR_HSR1"/>
    <property type="match status" value="1"/>
</dbReference>
<evidence type="ECO:0000313" key="4">
    <source>
        <dbReference type="Proteomes" id="UP000077701"/>
    </source>
</evidence>
<reference evidence="3 4" key="1">
    <citation type="journal article" date="2016" name="Genome Announc.">
        <title>Draft Genome Sequence of Planomonospora sphaerica JCM9374, a Rare Actinomycete.</title>
        <authorList>
            <person name="Dohra H."/>
            <person name="Suzuki T."/>
            <person name="Inoue Y."/>
            <person name="Kodani S."/>
        </authorList>
    </citation>
    <scope>NUCLEOTIDE SEQUENCE [LARGE SCALE GENOMIC DNA]</scope>
    <source>
        <strain evidence="3 4">JCM 9374</strain>
    </source>
</reference>
<organism evidence="3 4">
    <name type="scientific">Planomonospora sphaerica</name>
    <dbReference type="NCBI Taxonomy" id="161355"/>
    <lineage>
        <taxon>Bacteria</taxon>
        <taxon>Bacillati</taxon>
        <taxon>Actinomycetota</taxon>
        <taxon>Actinomycetes</taxon>
        <taxon>Streptosporangiales</taxon>
        <taxon>Streptosporangiaceae</taxon>
        <taxon>Planomonospora</taxon>
    </lineage>
</organism>
<dbReference type="STRING" id="161355.PS9374_06614"/>
<dbReference type="SUPFAM" id="SSF52540">
    <property type="entry name" value="P-loop containing nucleoside triphosphate hydrolases"/>
    <property type="match status" value="1"/>
</dbReference>
<dbReference type="GO" id="GO:0005829">
    <property type="term" value="C:cytosol"/>
    <property type="evidence" value="ECO:0007669"/>
    <property type="project" value="TreeGrafter"/>
</dbReference>
<dbReference type="InterPro" id="IPR006073">
    <property type="entry name" value="GTP-bd"/>
</dbReference>
<name>A0A171DPE8_9ACTN</name>
<evidence type="ECO:0000259" key="2">
    <source>
        <dbReference type="Pfam" id="PF01926"/>
    </source>
</evidence>
<dbReference type="InterPro" id="IPR005662">
    <property type="entry name" value="GTPase_Era-like"/>
</dbReference>
<feature type="compositionally biased region" description="Low complexity" evidence="1">
    <location>
        <begin position="29"/>
        <end position="40"/>
    </location>
</feature>
<dbReference type="EMBL" id="BDCX01000020">
    <property type="protein sequence ID" value="GAT70925.1"/>
    <property type="molecule type" value="Genomic_DNA"/>
</dbReference>
<dbReference type="RefSeq" id="WP_231647627.1">
    <property type="nucleotide sequence ID" value="NZ_BDCX01000020.1"/>
</dbReference>
<feature type="compositionally biased region" description="Basic and acidic residues" evidence="1">
    <location>
        <begin position="1"/>
        <end position="24"/>
    </location>
</feature>
<dbReference type="GO" id="GO:0019843">
    <property type="term" value="F:rRNA binding"/>
    <property type="evidence" value="ECO:0007669"/>
    <property type="project" value="TreeGrafter"/>
</dbReference>